<evidence type="ECO:0000313" key="3">
    <source>
        <dbReference type="Proteomes" id="UP000433309"/>
    </source>
</evidence>
<proteinExistence type="predicted"/>
<organism evidence="2 3">
    <name type="scientific">Duganella guangzhouensis</name>
    <dbReference type="NCBI Taxonomy" id="2666084"/>
    <lineage>
        <taxon>Bacteria</taxon>
        <taxon>Pseudomonadati</taxon>
        <taxon>Pseudomonadota</taxon>
        <taxon>Betaproteobacteria</taxon>
        <taxon>Burkholderiales</taxon>
        <taxon>Oxalobacteraceae</taxon>
        <taxon>Telluria group</taxon>
        <taxon>Duganella</taxon>
    </lineage>
</organism>
<gene>
    <name evidence="2" type="ORF">GJ699_32430</name>
</gene>
<reference evidence="2 3" key="1">
    <citation type="submission" date="2019-11" db="EMBL/GenBank/DDBJ databases">
        <title>Novel species isolated from a subtropical stream in China.</title>
        <authorList>
            <person name="Lu H."/>
        </authorList>
    </citation>
    <scope>NUCLEOTIDE SEQUENCE [LARGE SCALE GENOMIC DNA]</scope>
    <source>
        <strain evidence="2 3">FT80W</strain>
    </source>
</reference>
<keyword evidence="3" id="KW-1185">Reference proteome</keyword>
<evidence type="ECO:0000313" key="2">
    <source>
        <dbReference type="EMBL" id="MRW94684.1"/>
    </source>
</evidence>
<name>A0A6I2LCY1_9BURK</name>
<comment type="caution">
    <text evidence="2">The sequence shown here is derived from an EMBL/GenBank/DDBJ whole genome shotgun (WGS) entry which is preliminary data.</text>
</comment>
<accession>A0A6I2LCY1</accession>
<dbReference type="AlphaFoldDB" id="A0A6I2LCY1"/>
<dbReference type="EMBL" id="WKJK01000033">
    <property type="protein sequence ID" value="MRW94684.1"/>
    <property type="molecule type" value="Genomic_DNA"/>
</dbReference>
<evidence type="ECO:0000256" key="1">
    <source>
        <dbReference type="SAM" id="MobiDB-lite"/>
    </source>
</evidence>
<sequence>MKHADRSRPVGERVTRAATNELEKKQVGVRFPDNRLAMLAQRKLKEVMHDSPLARKMTHLQDIASERNNSIGLTQLSRKDSTKKSVVQAKWIDNDGPFLIWDKMENDVQWYFIKDTGEMFYSRLGVVSEKKSREEWVDEYGSDPLKGEDATVIPLQNLITYDAEYLPPAKICTYCKIGFSLDLAQQKCEVGSADSYKKSHRFVKNPNLNMRSKSKPTTEEIEKRKAEKVRPVKNNLVDEVSSQSSTSNYGITPNKLIPLGCEYTQENTKLLVKYCKLSHLLEKQFGNRIGDTGFRKQAGVFLVKLSHFCDGLLIAIKAAISDNPEEGLFRNKDKDYIEKQLSFIKRYVSRLAKLPGTVDFQSCDSAVIDLEQQYQRALFVEQSPIREGSTDEDDF</sequence>
<dbReference type="RefSeq" id="WP_154383559.1">
    <property type="nucleotide sequence ID" value="NZ_WKJK01000033.1"/>
</dbReference>
<feature type="region of interest" description="Disordered" evidence="1">
    <location>
        <begin position="1"/>
        <end position="21"/>
    </location>
</feature>
<dbReference type="Proteomes" id="UP000433309">
    <property type="component" value="Unassembled WGS sequence"/>
</dbReference>
<protein>
    <submittedName>
        <fullName evidence="2">Uncharacterized protein</fullName>
    </submittedName>
</protein>